<feature type="transmembrane region" description="Helical" evidence="1">
    <location>
        <begin position="158"/>
        <end position="179"/>
    </location>
</feature>
<keyword evidence="3" id="KW-1185">Reference proteome</keyword>
<feature type="transmembrane region" description="Helical" evidence="1">
    <location>
        <begin position="313"/>
        <end position="342"/>
    </location>
</feature>
<accession>A0A8J2SVB9</accession>
<protein>
    <submittedName>
        <fullName evidence="2">Uncharacterized protein</fullName>
    </submittedName>
</protein>
<keyword evidence="1" id="KW-0472">Membrane</keyword>
<gene>
    <name evidence="2" type="ORF">PECAL_5P25300</name>
</gene>
<sequence length="355" mass="38239">MGGAAIISSPQRRTPESFDAAAAETRFANIAGGKQAPYSDVDNALILRALRRQADVVRLTPVVLPNGTVLETEVRFGAHAVSERVRKPPATGMIQVDLATENTLTVVRLLGKGEKATSPLKVKAARHHQPVDARTPQHGLHTKHGQLYPNLRKRFSRVGAVAVLCFLCQLFARFGAPVYCHWMTIEYEMPLNATKVETRYDLWNAHVKTENGKETEALETDDKKCAGDAFCEALVASSNTARDTTVVGVTSLLVAVPALVLARQSPRPHHGKLFAVLCLGLMLGGLVALAGAGNYRTEMTEAVEDHDVFDGQVCTVGCLLSILGGVAALVVGLLALVLHFAIPPRKLHLKSVRPT</sequence>
<dbReference type="AlphaFoldDB" id="A0A8J2SVB9"/>
<comment type="caution">
    <text evidence="2">The sequence shown here is derived from an EMBL/GenBank/DDBJ whole genome shotgun (WGS) entry which is preliminary data.</text>
</comment>
<dbReference type="EMBL" id="CAKKNE010000005">
    <property type="protein sequence ID" value="CAH0378010.1"/>
    <property type="molecule type" value="Genomic_DNA"/>
</dbReference>
<keyword evidence="1" id="KW-1133">Transmembrane helix</keyword>
<dbReference type="Proteomes" id="UP000789595">
    <property type="component" value="Unassembled WGS sequence"/>
</dbReference>
<reference evidence="2" key="1">
    <citation type="submission" date="2021-11" db="EMBL/GenBank/DDBJ databases">
        <authorList>
            <consortium name="Genoscope - CEA"/>
            <person name="William W."/>
        </authorList>
    </citation>
    <scope>NUCLEOTIDE SEQUENCE</scope>
</reference>
<evidence type="ECO:0000313" key="3">
    <source>
        <dbReference type="Proteomes" id="UP000789595"/>
    </source>
</evidence>
<feature type="transmembrane region" description="Helical" evidence="1">
    <location>
        <begin position="274"/>
        <end position="293"/>
    </location>
</feature>
<evidence type="ECO:0000313" key="2">
    <source>
        <dbReference type="EMBL" id="CAH0378010.1"/>
    </source>
</evidence>
<evidence type="ECO:0000256" key="1">
    <source>
        <dbReference type="SAM" id="Phobius"/>
    </source>
</evidence>
<keyword evidence="1" id="KW-0812">Transmembrane</keyword>
<name>A0A8J2SVB9_9STRA</name>
<organism evidence="2 3">
    <name type="scientific">Pelagomonas calceolata</name>
    <dbReference type="NCBI Taxonomy" id="35677"/>
    <lineage>
        <taxon>Eukaryota</taxon>
        <taxon>Sar</taxon>
        <taxon>Stramenopiles</taxon>
        <taxon>Ochrophyta</taxon>
        <taxon>Pelagophyceae</taxon>
        <taxon>Pelagomonadales</taxon>
        <taxon>Pelagomonadaceae</taxon>
        <taxon>Pelagomonas</taxon>
    </lineage>
</organism>
<proteinExistence type="predicted"/>
<feature type="transmembrane region" description="Helical" evidence="1">
    <location>
        <begin position="244"/>
        <end position="262"/>
    </location>
</feature>